<sequence>MTIRIALNHRTRYRYDRLVNLSPQIIRLRPAPHARTPVPSYSLKVRPEEHFENWQQDPHGNFLCRCVFPEKVSELSIEVDLIAEMTVINPFDFFVEPKAEEWPFEYDPWLEKDLLPFLECEPAGPKLAEWLSKVDRTKRNTVNFAVELNQRLQQDISYLIRLEPGVQSCEETLTNLSGSCRDSAWLLVQILRNLGIAARFASGYLIQLVADVKSLDGPSGTDKDFTDLHAWTEAYIPGAGWIGLDPTSGLLTGEGHIPLACTPDPMSAAPITGGVDACEMEFDYAMSVTRIHEDPRVTKPYTDEEWQRIEAVGRDVDQRLQAGDVRLTMGGEPTFVSVDDMEGEEWTTAAVGPTKRLRAAELFLRMQQRFAPNSLLHFGQGKWYPGESLPRWAFSCYWRSDGEPIWSEPKLIAEEGKSYGRTAADAERFVKTFAENLEIDPQYVIPAYEDVCQYIAQERRLPVNVNPRDNKLKDPEQRARMARIAEQGLGEVAGYVLPIRRQWWQAQAKWTSSTWPIRADAMFLLPGDSPVGLRLPLDTLPWTPEEEEEGFYEVDPSAPRDPLPRHPYQKARAGQREKSAAQEKPAQRVQQEVAPTENADEGNVGRQNEQKLDKRSKVVKTAMCVEPRNGTLHVFMPPTERLEDYLDLVTAVEETAKTIDTPIVLEGYVPPQDHRLNNIKVTPDPGVIEVNTHPASSWDELVESTTALYEEAFYSRLATEKFDLDGRHTGTGGGNHVVLGGATPQDSPFLRRPDLLKSLVAYWNNHPSLSYLFSSSFIGPTSQAPRVDEGRRDALYELEIACSQVPDAQATDEPIAPWMVDRIFRNILVDLTGNTHRAEFCIDKMYSPDTSTGRLGLVEFRGFEMPPHARMSLTQQLLLRSLIARFWEAPYREKLIHWGTTLHDKFLLPHFVWSDLREVICESRVFGIPLEVDWFASHFEFRFPRIGTINQRGIEMELRQGVELWYVLGEEPAGGGTTRFVDSSVERLQVKVTGMVDERHQVTCNGRRVPLRSTGTEGEYVAAVRYRAWQPPSCLHPLIEVHTPLVFDIFDTFNDRSIGGCTYHVSHPAGRNYETFPVNAYEAEARRAARFFAAGHTPGPMPCPAEESNPLFPLTLDLRRVKPN</sequence>
<name>A0A5B9QBX1_9BACT</name>
<dbReference type="Pfam" id="PF08379">
    <property type="entry name" value="Bact_transglu_N"/>
    <property type="match status" value="1"/>
</dbReference>
<keyword evidence="4" id="KW-1185">Reference proteome</keyword>
<organism evidence="3 4">
    <name type="scientific">Bythopirellula goksoeyrii</name>
    <dbReference type="NCBI Taxonomy" id="1400387"/>
    <lineage>
        <taxon>Bacteria</taxon>
        <taxon>Pseudomonadati</taxon>
        <taxon>Planctomycetota</taxon>
        <taxon>Planctomycetia</taxon>
        <taxon>Pirellulales</taxon>
        <taxon>Lacipirellulaceae</taxon>
        <taxon>Bythopirellula</taxon>
    </lineage>
</organism>
<dbReference type="Pfam" id="PF09899">
    <property type="entry name" value="DUF2126"/>
    <property type="match status" value="1"/>
</dbReference>
<dbReference type="InterPro" id="IPR002931">
    <property type="entry name" value="Transglutaminase-like"/>
</dbReference>
<dbReference type="OrthoDB" id="9804872at2"/>
<dbReference type="SMART" id="SM00460">
    <property type="entry name" value="TGc"/>
    <property type="match status" value="1"/>
</dbReference>
<dbReference type="EMBL" id="CP042913">
    <property type="protein sequence ID" value="QEG36514.1"/>
    <property type="molecule type" value="Genomic_DNA"/>
</dbReference>
<protein>
    <recommendedName>
        <fullName evidence="2">Transglutaminase-like domain-containing protein</fullName>
    </recommendedName>
</protein>
<dbReference type="Proteomes" id="UP000323917">
    <property type="component" value="Chromosome"/>
</dbReference>
<evidence type="ECO:0000256" key="1">
    <source>
        <dbReference type="SAM" id="MobiDB-lite"/>
    </source>
</evidence>
<evidence type="ECO:0000313" key="3">
    <source>
        <dbReference type="EMBL" id="QEG36514.1"/>
    </source>
</evidence>
<dbReference type="InterPro" id="IPR013589">
    <property type="entry name" value="Bac_transglu_N"/>
</dbReference>
<dbReference type="InterPro" id="IPR038765">
    <property type="entry name" value="Papain-like_cys_pep_sf"/>
</dbReference>
<accession>A0A5B9QBX1</accession>
<evidence type="ECO:0000313" key="4">
    <source>
        <dbReference type="Proteomes" id="UP000323917"/>
    </source>
</evidence>
<dbReference type="PANTHER" id="PTHR33490">
    <property type="entry name" value="BLR5614 PROTEIN-RELATED"/>
    <property type="match status" value="1"/>
</dbReference>
<gene>
    <name evidence="3" type="ORF">Pr1d_38280</name>
</gene>
<evidence type="ECO:0000259" key="2">
    <source>
        <dbReference type="SMART" id="SM00460"/>
    </source>
</evidence>
<reference evidence="3 4" key="1">
    <citation type="submission" date="2019-08" db="EMBL/GenBank/DDBJ databases">
        <title>Deep-cultivation of Planctomycetes and their phenomic and genomic characterization uncovers novel biology.</title>
        <authorList>
            <person name="Wiegand S."/>
            <person name="Jogler M."/>
            <person name="Boedeker C."/>
            <person name="Pinto D."/>
            <person name="Vollmers J."/>
            <person name="Rivas-Marin E."/>
            <person name="Kohn T."/>
            <person name="Peeters S.H."/>
            <person name="Heuer A."/>
            <person name="Rast P."/>
            <person name="Oberbeckmann S."/>
            <person name="Bunk B."/>
            <person name="Jeske O."/>
            <person name="Meyerdierks A."/>
            <person name="Storesund J.E."/>
            <person name="Kallscheuer N."/>
            <person name="Luecker S."/>
            <person name="Lage O.M."/>
            <person name="Pohl T."/>
            <person name="Merkel B.J."/>
            <person name="Hornburger P."/>
            <person name="Mueller R.-W."/>
            <person name="Bruemmer F."/>
            <person name="Labrenz M."/>
            <person name="Spormann A.M."/>
            <person name="Op den Camp H."/>
            <person name="Overmann J."/>
            <person name="Amann R."/>
            <person name="Jetten M.S.M."/>
            <person name="Mascher T."/>
            <person name="Medema M.H."/>
            <person name="Devos D.P."/>
            <person name="Kaster A.-K."/>
            <person name="Ovreas L."/>
            <person name="Rohde M."/>
            <person name="Galperin M.Y."/>
            <person name="Jogler C."/>
        </authorList>
    </citation>
    <scope>NUCLEOTIDE SEQUENCE [LARGE SCALE GENOMIC DNA]</scope>
    <source>
        <strain evidence="3 4">Pr1d</strain>
    </source>
</reference>
<dbReference type="KEGG" id="bgok:Pr1d_38280"/>
<dbReference type="InterPro" id="IPR018667">
    <property type="entry name" value="DUF2126"/>
</dbReference>
<dbReference type="Pfam" id="PF01841">
    <property type="entry name" value="Transglut_core"/>
    <property type="match status" value="1"/>
</dbReference>
<dbReference type="RefSeq" id="WP_148074847.1">
    <property type="nucleotide sequence ID" value="NZ_CP042913.1"/>
</dbReference>
<feature type="domain" description="Transglutaminase-like" evidence="2">
    <location>
        <begin position="172"/>
        <end position="248"/>
    </location>
</feature>
<dbReference type="PANTHER" id="PTHR33490:SF1">
    <property type="entry name" value="SLL1233 PROTEIN"/>
    <property type="match status" value="1"/>
</dbReference>
<dbReference type="AlphaFoldDB" id="A0A5B9QBX1"/>
<feature type="region of interest" description="Disordered" evidence="1">
    <location>
        <begin position="546"/>
        <end position="615"/>
    </location>
</feature>
<dbReference type="SUPFAM" id="SSF54001">
    <property type="entry name" value="Cysteine proteinases"/>
    <property type="match status" value="1"/>
</dbReference>
<proteinExistence type="predicted"/>
<dbReference type="Gene3D" id="3.10.620.30">
    <property type="match status" value="1"/>
</dbReference>